<evidence type="ECO:0000313" key="2">
    <source>
        <dbReference type="Proteomes" id="UP000002669"/>
    </source>
</evidence>
<dbReference type="EMBL" id="DS989831">
    <property type="protein sequence ID" value="EFQ96858.1"/>
    <property type="molecule type" value="Genomic_DNA"/>
</dbReference>
<dbReference type="InParanoid" id="E4V6Z2"/>
<dbReference type="GeneID" id="10024478"/>
<dbReference type="Proteomes" id="UP000002669">
    <property type="component" value="Unassembled WGS sequence"/>
</dbReference>
<organism evidence="2">
    <name type="scientific">Arthroderma gypseum (strain ATCC MYA-4604 / CBS 118893)</name>
    <name type="common">Microsporum gypseum</name>
    <dbReference type="NCBI Taxonomy" id="535722"/>
    <lineage>
        <taxon>Eukaryota</taxon>
        <taxon>Fungi</taxon>
        <taxon>Dikarya</taxon>
        <taxon>Ascomycota</taxon>
        <taxon>Pezizomycotina</taxon>
        <taxon>Eurotiomycetes</taxon>
        <taxon>Eurotiomycetidae</taxon>
        <taxon>Onygenales</taxon>
        <taxon>Arthrodermataceae</taxon>
        <taxon>Nannizzia</taxon>
    </lineage>
</organism>
<evidence type="ECO:0000313" key="1">
    <source>
        <dbReference type="EMBL" id="EFQ96858.1"/>
    </source>
</evidence>
<dbReference type="VEuPathDB" id="FungiDB:MGYG_08778"/>
<name>E4V6Z2_ARTGP</name>
<gene>
    <name evidence="1" type="ORF">MGYG_08778</name>
</gene>
<sequence>MHNVRAKGEGGRASGMKSWRLFAFHPAFTIADLSIKAPYVQLRVDSLPLNSHSLEYHQPTSVLPAVWALASMDDMLLPESNITEMGVS</sequence>
<proteinExistence type="predicted"/>
<dbReference type="RefSeq" id="XP_003169235.1">
    <property type="nucleotide sequence ID" value="XM_003169187.1"/>
</dbReference>
<keyword evidence="2" id="KW-1185">Reference proteome</keyword>
<protein>
    <submittedName>
        <fullName evidence="1">Uncharacterized protein</fullName>
    </submittedName>
</protein>
<reference evidence="2" key="1">
    <citation type="journal article" date="2012" name="MBio">
        <title>Comparative genome analysis of Trichophyton rubrum and related dermatophytes reveals candidate genes involved in infection.</title>
        <authorList>
            <person name="Martinez D.A."/>
            <person name="Oliver B.G."/>
            <person name="Graeser Y."/>
            <person name="Goldberg J.M."/>
            <person name="Li W."/>
            <person name="Martinez-Rossi N.M."/>
            <person name="Monod M."/>
            <person name="Shelest E."/>
            <person name="Barton R.C."/>
            <person name="Birch E."/>
            <person name="Brakhage A.A."/>
            <person name="Chen Z."/>
            <person name="Gurr S.J."/>
            <person name="Heiman D."/>
            <person name="Heitman J."/>
            <person name="Kosti I."/>
            <person name="Rossi A."/>
            <person name="Saif S."/>
            <person name="Samalova M."/>
            <person name="Saunders C.W."/>
            <person name="Shea T."/>
            <person name="Summerbell R.C."/>
            <person name="Xu J."/>
            <person name="Young S."/>
            <person name="Zeng Q."/>
            <person name="Birren B.W."/>
            <person name="Cuomo C.A."/>
            <person name="White T.C."/>
        </authorList>
    </citation>
    <scope>NUCLEOTIDE SEQUENCE [LARGE SCALE GENOMIC DNA]</scope>
    <source>
        <strain evidence="2">ATCC MYA-4604 / CBS 118893</strain>
    </source>
</reference>
<dbReference type="HOGENOM" id="CLU_2468604_0_0_1"/>
<accession>E4V6Z2</accession>
<dbReference type="AlphaFoldDB" id="E4V6Z2"/>